<dbReference type="Proteomes" id="UP000035704">
    <property type="component" value="Chromosome"/>
</dbReference>
<evidence type="ECO:0000313" key="2">
    <source>
        <dbReference type="Proteomes" id="UP000035704"/>
    </source>
</evidence>
<dbReference type="EMBL" id="CP009687">
    <property type="protein sequence ID" value="AKL94998.1"/>
    <property type="molecule type" value="Genomic_DNA"/>
</dbReference>
<dbReference type="InterPro" id="IPR019294">
    <property type="entry name" value="Translation_reg_Com"/>
</dbReference>
<name>A0A0G3W9I1_9CLOT</name>
<proteinExistence type="predicted"/>
<sequence length="45" mass="5153">METVKCKHCGRTLCELEGKIKIKCRKCGHWNYIQTKEAAQAAQSE</sequence>
<keyword evidence="2" id="KW-1185">Reference proteome</keyword>
<organism evidence="1 2">
    <name type="scientific">Clostridium aceticum</name>
    <dbReference type="NCBI Taxonomy" id="84022"/>
    <lineage>
        <taxon>Bacteria</taxon>
        <taxon>Bacillati</taxon>
        <taxon>Bacillota</taxon>
        <taxon>Clostridia</taxon>
        <taxon>Eubacteriales</taxon>
        <taxon>Clostridiaceae</taxon>
        <taxon>Clostridium</taxon>
    </lineage>
</organism>
<gene>
    <name evidence="1" type="ORF">CACET_c15490</name>
</gene>
<dbReference type="RefSeq" id="WP_144414739.1">
    <property type="nucleotide sequence ID" value="NZ_CP009687.1"/>
</dbReference>
<dbReference type="Pfam" id="PF10122">
    <property type="entry name" value="Zn_ribbon_Com"/>
    <property type="match status" value="1"/>
</dbReference>
<accession>A0A0G3W9I1</accession>
<dbReference type="KEGG" id="cace:CACET_c15490"/>
<reference evidence="1 2" key="1">
    <citation type="submission" date="2014-10" db="EMBL/GenBank/DDBJ databases">
        <title>Genome sequence of Clostridium aceticum DSM 1496.</title>
        <authorList>
            <person name="Poehlein A."/>
            <person name="Schiel-Bengelsdorf B."/>
            <person name="Gottschalk G."/>
            <person name="Duerre P."/>
            <person name="Daniel R."/>
        </authorList>
    </citation>
    <scope>NUCLEOTIDE SEQUENCE [LARGE SCALE GENOMIC DNA]</scope>
    <source>
        <strain evidence="1 2">DSM 1496</strain>
    </source>
</reference>
<dbReference type="STRING" id="84022.CACET_c15490"/>
<dbReference type="OrthoDB" id="2066462at2"/>
<evidence type="ECO:0000313" key="1">
    <source>
        <dbReference type="EMBL" id="AKL94998.1"/>
    </source>
</evidence>
<dbReference type="AlphaFoldDB" id="A0A0G3W9I1"/>
<dbReference type="PATRIC" id="fig|84022.6.peg.1539"/>
<protein>
    <submittedName>
        <fullName evidence="1">Mu-like prophage protein Com</fullName>
    </submittedName>
</protein>